<feature type="transmembrane region" description="Helical" evidence="6">
    <location>
        <begin position="12"/>
        <end position="42"/>
    </location>
</feature>
<evidence type="ECO:0000313" key="11">
    <source>
        <dbReference type="Proteomes" id="UP000644192"/>
    </source>
</evidence>
<dbReference type="OMA" id="CIRQTQS"/>
<dbReference type="EMBL" id="NSNE01000027">
    <property type="protein sequence ID" value="RPM04692.1"/>
    <property type="molecule type" value="Genomic_DNA"/>
</dbReference>
<evidence type="ECO:0000256" key="6">
    <source>
        <dbReference type="SAM" id="Phobius"/>
    </source>
</evidence>
<name>A0A069Q4G5_PSEAI</name>
<dbReference type="eggNOG" id="COG0607">
    <property type="taxonomic scope" value="Bacteria"/>
</dbReference>
<keyword evidence="2" id="KW-1003">Cell membrane</keyword>
<dbReference type="SUPFAM" id="SSF52821">
    <property type="entry name" value="Rhodanese/Cell cycle control phosphatase"/>
    <property type="match status" value="1"/>
</dbReference>
<evidence type="ECO:0000313" key="10">
    <source>
        <dbReference type="Proteomes" id="UP000284767"/>
    </source>
</evidence>
<keyword evidence="3 6" id="KW-0812">Transmembrane</keyword>
<reference evidence="8" key="3">
    <citation type="submission" date="2020-01" db="EMBL/GenBank/DDBJ databases">
        <title>Bacteria Cultured from War Wounds Associated with the Conflict in Eastern Ukraine.</title>
        <authorList>
            <person name="Snesrud E."/>
            <person name="Galac M.R."/>
            <person name="Mc Gann P."/>
            <person name="Valentine K."/>
            <person name="Viacheslav K."/>
        </authorList>
    </citation>
    <scope>NUCLEOTIDE SEQUENCE</scope>
    <source>
        <strain evidence="8">VNMU148</strain>
    </source>
</reference>
<feature type="domain" description="Rhodanese" evidence="7">
    <location>
        <begin position="219"/>
        <end position="309"/>
    </location>
</feature>
<dbReference type="Pfam" id="PF00581">
    <property type="entry name" value="Rhodanese"/>
    <property type="match status" value="1"/>
</dbReference>
<sequence>MRELQPLLENHGLLLLFLNVLCEQAGLPIPAYPALIVAGALAMQGVGAPLGVVLLVVVLACLLADVAWYLAGRRYGGFLLRSICKVSLSQDSCIRQSQNMYLRVGPRALLMSKFLPGASALSTTLAGMTRTHLRRFLAYDAAGSALWAGSALLLGVIFSDAVDHLLALLSDYAAIGALLIAGAFAAFIAWKLWQRQRLLSRSRRIPRISVEELENLREQGQLPVILDVRAHHEDEPSGIPGAIPVELNVSLKDLPGDLRDASIVIYCACPHELSAAMLAQRLNASGFTRTWALAGGLDAWRKAYGQVVANA</sequence>
<dbReference type="eggNOG" id="COG0586">
    <property type="taxonomic scope" value="Bacteria"/>
</dbReference>
<reference evidence="9 10" key="2">
    <citation type="submission" date="2019-01" db="EMBL/GenBank/DDBJ databases">
        <title>The Pseudomonas aeruginosa pan-genome provides new insights on its population structure, horizontal gene transfer and pathogenicity.</title>
        <authorList>
            <person name="Freschi L."/>
            <person name="Vincent A.T."/>
            <person name="Jeukens J."/>
            <person name="Emond-Rheault J.-G."/>
            <person name="Kukavica-Ibrulj I."/>
            <person name="Dupont M.-J."/>
            <person name="Charette S.J."/>
            <person name="Boyle B."/>
            <person name="Levesque R.C."/>
        </authorList>
    </citation>
    <scope>NUCLEOTIDE SEQUENCE [LARGE SCALE GENOMIC DNA]</scope>
    <source>
        <strain evidence="9 10">PA-W36</strain>
    </source>
</reference>
<dbReference type="Pfam" id="PF09335">
    <property type="entry name" value="VTT_dom"/>
    <property type="match status" value="1"/>
</dbReference>
<keyword evidence="4 6" id="KW-1133">Transmembrane helix</keyword>
<evidence type="ECO:0000259" key="7">
    <source>
        <dbReference type="PROSITE" id="PS50206"/>
    </source>
</evidence>
<dbReference type="InterPro" id="IPR032816">
    <property type="entry name" value="VTT_dom"/>
</dbReference>
<dbReference type="InterPro" id="IPR023695">
    <property type="entry name" value="Thiosulf_sulfurTrfase"/>
</dbReference>
<dbReference type="AlphaFoldDB" id="A0A069Q4G5"/>
<dbReference type="GO" id="GO:0004792">
    <property type="term" value="F:thiosulfate-cyanide sulfurtransferase activity"/>
    <property type="evidence" value="ECO:0007669"/>
    <property type="project" value="InterPro"/>
</dbReference>
<dbReference type="PROSITE" id="PS50206">
    <property type="entry name" value="RHODANESE_3"/>
    <property type="match status" value="1"/>
</dbReference>
<reference evidence="9 10" key="1">
    <citation type="submission" date="2017-08" db="EMBL/GenBank/DDBJ databases">
        <authorList>
            <person name="Feschi L."/>
            <person name="Jeukens J."/>
            <person name="Emond-Rheault J.-G."/>
            <person name="Kukavica-Ibrulj I."/>
            <person name="Boyle B."/>
            <person name="Levesque R.C."/>
        </authorList>
    </citation>
    <scope>NUCLEOTIDE SEQUENCE [LARGE SCALE GENOMIC DNA]</scope>
    <source>
        <strain evidence="9 10">PA-W36</strain>
    </source>
</reference>
<dbReference type="RefSeq" id="WP_003112452.1">
    <property type="nucleotide sequence ID" value="NZ_AP024513.1"/>
</dbReference>
<evidence type="ECO:0000256" key="3">
    <source>
        <dbReference type="ARBA" id="ARBA00022692"/>
    </source>
</evidence>
<feature type="transmembrane region" description="Helical" evidence="6">
    <location>
        <begin position="48"/>
        <end position="71"/>
    </location>
</feature>
<dbReference type="CDD" id="cd01444">
    <property type="entry name" value="GlpE_ST"/>
    <property type="match status" value="1"/>
</dbReference>
<evidence type="ECO:0000256" key="4">
    <source>
        <dbReference type="ARBA" id="ARBA00022989"/>
    </source>
</evidence>
<dbReference type="Gene3D" id="3.40.250.10">
    <property type="entry name" value="Rhodanese-like domain"/>
    <property type="match status" value="1"/>
</dbReference>
<accession>A0A069Q4G5</accession>
<dbReference type="SMART" id="SM00450">
    <property type="entry name" value="RHOD"/>
    <property type="match status" value="1"/>
</dbReference>
<dbReference type="SMR" id="A0A069Q4G5"/>
<dbReference type="PANTHER" id="PTHR42709">
    <property type="entry name" value="ALKALINE PHOSPHATASE LIKE PROTEIN"/>
    <property type="match status" value="1"/>
</dbReference>
<dbReference type="Proteomes" id="UP000644192">
    <property type="component" value="Unassembled WGS sequence"/>
</dbReference>
<dbReference type="EMBL" id="WXZT01000003">
    <property type="protein sequence ID" value="MZZ11806.1"/>
    <property type="molecule type" value="Genomic_DNA"/>
</dbReference>
<evidence type="ECO:0000256" key="5">
    <source>
        <dbReference type="ARBA" id="ARBA00023136"/>
    </source>
</evidence>
<gene>
    <name evidence="8" type="ORF">GUL26_06080</name>
    <name evidence="9" type="ORF">IPC1295_30180</name>
</gene>
<dbReference type="InterPro" id="IPR036873">
    <property type="entry name" value="Rhodanese-like_dom_sf"/>
</dbReference>
<evidence type="ECO:0000256" key="2">
    <source>
        <dbReference type="ARBA" id="ARBA00022475"/>
    </source>
</evidence>
<comment type="caution">
    <text evidence="8">The sequence shown here is derived from an EMBL/GenBank/DDBJ whole genome shotgun (WGS) entry which is preliminary data.</text>
</comment>
<dbReference type="PANTHER" id="PTHR42709:SF6">
    <property type="entry name" value="UNDECAPRENYL PHOSPHATE TRANSPORTER A"/>
    <property type="match status" value="1"/>
</dbReference>
<dbReference type="GO" id="GO:0005737">
    <property type="term" value="C:cytoplasm"/>
    <property type="evidence" value="ECO:0007669"/>
    <property type="project" value="InterPro"/>
</dbReference>
<dbReference type="GO" id="GO:0005886">
    <property type="term" value="C:plasma membrane"/>
    <property type="evidence" value="ECO:0007669"/>
    <property type="project" value="UniProtKB-SubCell"/>
</dbReference>
<feature type="transmembrane region" description="Helical" evidence="6">
    <location>
        <begin position="173"/>
        <end position="193"/>
    </location>
</feature>
<accession>A0A1S1C461</accession>
<organism evidence="8 11">
    <name type="scientific">Pseudomonas aeruginosa</name>
    <dbReference type="NCBI Taxonomy" id="287"/>
    <lineage>
        <taxon>Bacteria</taxon>
        <taxon>Pseudomonadati</taxon>
        <taxon>Pseudomonadota</taxon>
        <taxon>Gammaproteobacteria</taxon>
        <taxon>Pseudomonadales</taxon>
        <taxon>Pseudomonadaceae</taxon>
        <taxon>Pseudomonas</taxon>
    </lineage>
</organism>
<dbReference type="InterPro" id="IPR001763">
    <property type="entry name" value="Rhodanese-like_dom"/>
</dbReference>
<evidence type="ECO:0000313" key="9">
    <source>
        <dbReference type="EMBL" id="RPM04692.1"/>
    </source>
</evidence>
<feature type="transmembrane region" description="Helical" evidence="6">
    <location>
        <begin position="136"/>
        <end position="158"/>
    </location>
</feature>
<dbReference type="InterPro" id="IPR051311">
    <property type="entry name" value="DedA_domain"/>
</dbReference>
<proteinExistence type="predicted"/>
<evidence type="ECO:0000256" key="1">
    <source>
        <dbReference type="ARBA" id="ARBA00004651"/>
    </source>
</evidence>
<dbReference type="Proteomes" id="UP000284767">
    <property type="component" value="Unassembled WGS sequence"/>
</dbReference>
<protein>
    <recommendedName>
        <fullName evidence="7">Rhodanese domain-containing protein</fullName>
    </recommendedName>
</protein>
<comment type="subcellular location">
    <subcellularLocation>
        <location evidence="1">Cell membrane</location>
        <topology evidence="1">Multi-pass membrane protein</topology>
    </subcellularLocation>
</comment>
<evidence type="ECO:0000313" key="8">
    <source>
        <dbReference type="EMBL" id="MZZ11806.1"/>
    </source>
</evidence>
<keyword evidence="5 6" id="KW-0472">Membrane</keyword>